<dbReference type="SUPFAM" id="SSF158472">
    <property type="entry name" value="HAMP domain-like"/>
    <property type="match status" value="1"/>
</dbReference>
<dbReference type="Pfam" id="PF21927">
    <property type="entry name" value="McpB_HAMP_2"/>
    <property type="match status" value="1"/>
</dbReference>
<dbReference type="PROSITE" id="PS50111">
    <property type="entry name" value="CHEMOTAXIS_TRANSDUC_2"/>
    <property type="match status" value="1"/>
</dbReference>
<dbReference type="Pfam" id="PF00015">
    <property type="entry name" value="MCPsignal"/>
    <property type="match status" value="1"/>
</dbReference>
<dbReference type="CDD" id="cd06225">
    <property type="entry name" value="HAMP"/>
    <property type="match status" value="1"/>
</dbReference>
<evidence type="ECO:0000256" key="2">
    <source>
        <dbReference type="ARBA" id="ARBA00023224"/>
    </source>
</evidence>
<dbReference type="RefSeq" id="WP_187570285.1">
    <property type="nucleotide sequence ID" value="NZ_CP060711.1"/>
</dbReference>
<dbReference type="SUPFAM" id="SSF58104">
    <property type="entry name" value="Methyl-accepting chemotaxis protein (MCP) signaling domain"/>
    <property type="match status" value="1"/>
</dbReference>
<dbReference type="InterPro" id="IPR041395">
    <property type="entry name" value="McpB_HAMP_3rd"/>
</dbReference>
<dbReference type="KEGG" id="tbv:H9L17_15390"/>
<feature type="domain" description="HAMP" evidence="7">
    <location>
        <begin position="394"/>
        <end position="440"/>
    </location>
</feature>
<dbReference type="PANTHER" id="PTHR43531:SF14">
    <property type="entry name" value="METHYL-ACCEPTING CHEMOTAXIS PROTEIN I-RELATED"/>
    <property type="match status" value="1"/>
</dbReference>
<dbReference type="Pfam" id="PF12729">
    <property type="entry name" value="4HB_MCP_1"/>
    <property type="match status" value="1"/>
</dbReference>
<evidence type="ECO:0000256" key="5">
    <source>
        <dbReference type="SAM" id="Phobius"/>
    </source>
</evidence>
<dbReference type="InterPro" id="IPR024478">
    <property type="entry name" value="HlyB_4HB_MCP"/>
</dbReference>
<dbReference type="CDD" id="cd17527">
    <property type="entry name" value="HAMP_II"/>
    <property type="match status" value="1"/>
</dbReference>
<keyword evidence="1" id="KW-0488">Methylation</keyword>
<evidence type="ECO:0000256" key="3">
    <source>
        <dbReference type="ARBA" id="ARBA00029447"/>
    </source>
</evidence>
<sequence length="692" mass="73270">MFQNLTIGKRLTIGFSALALLILITGAFSALRMGVMQQGVRQLTLESVPQIRRLGQLATALAEYRVSERGYVASQDTPEKAAEYLAEMETGSKDIDALIKGYTLFPGDKRDAELKAAVQNHADAYFANSRKLPAALAAGDAAPAKQAGDLRQATADAVAALLDYKVQWLNRNVADQEKSYRFNLEAIAILVLIALALSVAGAIGISRSIVRPLHEVVSLANAVARGNLDGRIACDDRSEVGDLARAMRGMVATLNDFAAGQAEIEREHDAGNIDFRLDAARFSGAYARMAEGINTLVASHIGVKMNAIRIIAQYARGDLSEDIERYPGQKARISEAVDAVKAGLLAVTAEIKTLVDAAVAGDFGKRGDARRFEFVYAELIGGLNALMDTADHGLSEVGEVLSSVADGDLTRRIDTRLPGRFGDLANDTNSTVEHLTGIVGQIRTGSESINSAAAEIARGNEDLSRRTEQQAAALEETASSMEELTSTVKQNADNARQASQLAHGAAGVAEQGGHVVGQVVDTMTGITESSRRIADIIGVIDGIAFQTNILALNAAVEAARAGEQGRGFAVVAAEVRTLAQRSAGAAKEIKQLITDSVIQVEEGSALVTRAGQTMGEIVDSVKRVTDIMADISAASQEQSAGIEQVNQAITQMDEGTQQNAALVEEAFAAAQSMEHQASELVGLVAAFKTTRR</sequence>
<dbReference type="GO" id="GO:0005886">
    <property type="term" value="C:plasma membrane"/>
    <property type="evidence" value="ECO:0007669"/>
    <property type="project" value="TreeGrafter"/>
</dbReference>
<dbReference type="Gene3D" id="1.20.120.1530">
    <property type="match status" value="2"/>
</dbReference>
<dbReference type="Pfam" id="PF00672">
    <property type="entry name" value="HAMP"/>
    <property type="match status" value="1"/>
</dbReference>
<dbReference type="PANTHER" id="PTHR43531">
    <property type="entry name" value="PROTEIN ICFG"/>
    <property type="match status" value="1"/>
</dbReference>
<dbReference type="InterPro" id="IPR003660">
    <property type="entry name" value="HAMP_dom"/>
</dbReference>
<dbReference type="PROSITE" id="PS50885">
    <property type="entry name" value="HAMP"/>
    <property type="match status" value="2"/>
</dbReference>
<evidence type="ECO:0000259" key="6">
    <source>
        <dbReference type="PROSITE" id="PS50111"/>
    </source>
</evidence>
<dbReference type="SMART" id="SM00283">
    <property type="entry name" value="MA"/>
    <property type="match status" value="1"/>
</dbReference>
<feature type="transmembrane region" description="Helical" evidence="5">
    <location>
        <begin position="12"/>
        <end position="31"/>
    </location>
</feature>
<dbReference type="PRINTS" id="PR00260">
    <property type="entry name" value="CHEMTRNSDUCR"/>
</dbReference>
<feature type="domain" description="Methyl-accepting transducer" evidence="6">
    <location>
        <begin position="445"/>
        <end position="674"/>
    </location>
</feature>
<gene>
    <name evidence="8" type="ORF">H9L17_15390</name>
</gene>
<evidence type="ECO:0000256" key="1">
    <source>
        <dbReference type="ARBA" id="ARBA00022481"/>
    </source>
</evidence>
<evidence type="ECO:0000313" key="9">
    <source>
        <dbReference type="Proteomes" id="UP000515977"/>
    </source>
</evidence>
<name>A0A7G9QT46_9GAMM</name>
<dbReference type="InterPro" id="IPR004089">
    <property type="entry name" value="MCPsignal_dom"/>
</dbReference>
<keyword evidence="5" id="KW-0472">Membrane</keyword>
<comment type="similarity">
    <text evidence="3">Belongs to the methyl-accepting chemotaxis (MCP) protein family.</text>
</comment>
<protein>
    <submittedName>
        <fullName evidence="8">MCP four helix bundle domain-containing protein</fullName>
    </submittedName>
</protein>
<dbReference type="Proteomes" id="UP000515977">
    <property type="component" value="Chromosome"/>
</dbReference>
<evidence type="ECO:0000256" key="4">
    <source>
        <dbReference type="PROSITE-ProRule" id="PRU00284"/>
    </source>
</evidence>
<dbReference type="EMBL" id="CP060711">
    <property type="protein sequence ID" value="QNN46521.1"/>
    <property type="molecule type" value="Genomic_DNA"/>
</dbReference>
<keyword evidence="5" id="KW-0812">Transmembrane</keyword>
<dbReference type="CDD" id="cd11386">
    <property type="entry name" value="MCP_signal"/>
    <property type="match status" value="1"/>
</dbReference>
<dbReference type="Pfam" id="PF18575">
    <property type="entry name" value="HAMP_N3"/>
    <property type="match status" value="1"/>
</dbReference>
<dbReference type="InterPro" id="IPR054421">
    <property type="entry name" value="McpB_HAMP_2nd"/>
</dbReference>
<feature type="domain" description="HAMP" evidence="7">
    <location>
        <begin position="207"/>
        <end position="259"/>
    </location>
</feature>
<dbReference type="FunFam" id="1.10.287.950:FF:000002">
    <property type="entry name" value="Methyl-accepting chemotaxis protein"/>
    <property type="match status" value="1"/>
</dbReference>
<accession>A0A7G9QT46</accession>
<evidence type="ECO:0000259" key="7">
    <source>
        <dbReference type="PROSITE" id="PS50885"/>
    </source>
</evidence>
<dbReference type="Gene3D" id="1.10.287.950">
    <property type="entry name" value="Methyl-accepting chemotaxis protein"/>
    <property type="match status" value="1"/>
</dbReference>
<dbReference type="GO" id="GO:0004888">
    <property type="term" value="F:transmembrane signaling receptor activity"/>
    <property type="evidence" value="ECO:0007669"/>
    <property type="project" value="InterPro"/>
</dbReference>
<organism evidence="8 9">
    <name type="scientific">Thermomonas brevis</name>
    <dbReference type="NCBI Taxonomy" id="215691"/>
    <lineage>
        <taxon>Bacteria</taxon>
        <taxon>Pseudomonadati</taxon>
        <taxon>Pseudomonadota</taxon>
        <taxon>Gammaproteobacteria</taxon>
        <taxon>Lysobacterales</taxon>
        <taxon>Lysobacteraceae</taxon>
        <taxon>Thermomonas</taxon>
    </lineage>
</organism>
<dbReference type="Pfam" id="PF18947">
    <property type="entry name" value="HAMP_2"/>
    <property type="match status" value="1"/>
</dbReference>
<keyword evidence="2 4" id="KW-0807">Transducer</keyword>
<proteinExistence type="inferred from homology"/>
<dbReference type="InterPro" id="IPR004090">
    <property type="entry name" value="Chemotax_Me-accpt_rcpt"/>
</dbReference>
<reference evidence="8 9" key="1">
    <citation type="submission" date="2020-08" db="EMBL/GenBank/DDBJ databases">
        <title>Genome sequence of Thermomonas brevis KACC 16975T.</title>
        <authorList>
            <person name="Hyun D.-W."/>
            <person name="Bae J.-W."/>
        </authorList>
    </citation>
    <scope>NUCLEOTIDE SEQUENCE [LARGE SCALE GENOMIC DNA]</scope>
    <source>
        <strain evidence="8 9">KACC 16975</strain>
    </source>
</reference>
<dbReference type="SMART" id="SM00304">
    <property type="entry name" value="HAMP"/>
    <property type="match status" value="2"/>
</dbReference>
<dbReference type="InterPro" id="IPR051310">
    <property type="entry name" value="MCP_chemotaxis"/>
</dbReference>
<dbReference type="GO" id="GO:0007165">
    <property type="term" value="P:signal transduction"/>
    <property type="evidence" value="ECO:0007669"/>
    <property type="project" value="UniProtKB-KW"/>
</dbReference>
<keyword evidence="9" id="KW-1185">Reference proteome</keyword>
<feature type="transmembrane region" description="Helical" evidence="5">
    <location>
        <begin position="186"/>
        <end position="205"/>
    </location>
</feature>
<dbReference type="AlphaFoldDB" id="A0A7G9QT46"/>
<keyword evidence="5" id="KW-1133">Transmembrane helix</keyword>
<evidence type="ECO:0000313" key="8">
    <source>
        <dbReference type="EMBL" id="QNN46521.1"/>
    </source>
</evidence>
<dbReference type="GO" id="GO:0006935">
    <property type="term" value="P:chemotaxis"/>
    <property type="evidence" value="ECO:0007669"/>
    <property type="project" value="UniProtKB-KW"/>
</dbReference>